<reference evidence="1" key="1">
    <citation type="journal article" date="2021" name="Proc. Natl. Acad. Sci. U.S.A.">
        <title>A Catalog of Tens of Thousands of Viruses from Human Metagenomes Reveals Hidden Associations with Chronic Diseases.</title>
        <authorList>
            <person name="Tisza M.J."/>
            <person name="Buck C.B."/>
        </authorList>
    </citation>
    <scope>NUCLEOTIDE SEQUENCE</scope>
    <source>
        <strain evidence="1">CtBbR2</strain>
    </source>
</reference>
<proteinExistence type="predicted"/>
<sequence>MIDARKQIKELLESIEYNELKVNHGYPKSISYVPLVTFIQIANTGTGMHSVVENLGFQIDIWSRTFKECISIMLMVDEKMVDLGFNRDYESPDDDGDNVDASGYCRKTLRYSSKVDTRTNRLIS</sequence>
<protein>
    <submittedName>
        <fullName evidence="1">Uncharacterized protein</fullName>
    </submittedName>
</protein>
<evidence type="ECO:0000313" key="1">
    <source>
        <dbReference type="EMBL" id="DAF49841.1"/>
    </source>
</evidence>
<dbReference type="EMBL" id="BK032589">
    <property type="protein sequence ID" value="DAF49841.1"/>
    <property type="molecule type" value="Genomic_DNA"/>
</dbReference>
<accession>A0A8S5SFP6</accession>
<name>A0A8S5SFP6_9CAUD</name>
<organism evidence="1">
    <name type="scientific">Myoviridae sp. ctBbR2</name>
    <dbReference type="NCBI Taxonomy" id="2827667"/>
    <lineage>
        <taxon>Viruses</taxon>
        <taxon>Duplodnaviria</taxon>
        <taxon>Heunggongvirae</taxon>
        <taxon>Uroviricota</taxon>
        <taxon>Caudoviricetes</taxon>
    </lineage>
</organism>